<proteinExistence type="predicted"/>
<dbReference type="InterPro" id="IPR020039">
    <property type="entry name" value="PseF"/>
</dbReference>
<reference evidence="1 2" key="1">
    <citation type="submission" date="2019-07" db="EMBL/GenBank/DDBJ databases">
        <title>Shewanella sp. YLB-06 whole genomic sequence.</title>
        <authorList>
            <person name="Yu L."/>
        </authorList>
    </citation>
    <scope>NUCLEOTIDE SEQUENCE [LARGE SCALE GENOMIC DNA]</scope>
    <source>
        <strain evidence="1 2">YLB-06</strain>
    </source>
</reference>
<dbReference type="PANTHER" id="PTHR21485">
    <property type="entry name" value="HAD SUPERFAMILY MEMBERS CMAS AND KDSC"/>
    <property type="match status" value="1"/>
</dbReference>
<dbReference type="Proteomes" id="UP000315947">
    <property type="component" value="Chromosome"/>
</dbReference>
<dbReference type="Pfam" id="PF02348">
    <property type="entry name" value="CTP_transf_3"/>
    <property type="match status" value="1"/>
</dbReference>
<dbReference type="PANTHER" id="PTHR21485:SF6">
    <property type="entry name" value="N-ACYLNEURAMINATE CYTIDYLYLTRANSFERASE-RELATED"/>
    <property type="match status" value="1"/>
</dbReference>
<dbReference type="InterPro" id="IPR050793">
    <property type="entry name" value="CMP-NeuNAc_synthase"/>
</dbReference>
<evidence type="ECO:0000313" key="1">
    <source>
        <dbReference type="EMBL" id="QDO83416.1"/>
    </source>
</evidence>
<dbReference type="CDD" id="cd02513">
    <property type="entry name" value="CMP-NeuAc_Synthase"/>
    <property type="match status" value="1"/>
</dbReference>
<protein>
    <submittedName>
        <fullName evidence="1">Pseudaminic acid cytidylyltransferase</fullName>
        <ecNumber evidence="1">2.7.7.81</ecNumber>
    </submittedName>
</protein>
<keyword evidence="1" id="KW-0548">Nucleotidyltransferase</keyword>
<organism evidence="1 2">
    <name type="scientific">Shewanella psychropiezotolerans</name>
    <dbReference type="NCBI Taxonomy" id="2593655"/>
    <lineage>
        <taxon>Bacteria</taxon>
        <taxon>Pseudomonadati</taxon>
        <taxon>Pseudomonadota</taxon>
        <taxon>Gammaproteobacteria</taxon>
        <taxon>Alteromonadales</taxon>
        <taxon>Shewanellaceae</taxon>
        <taxon>Shewanella</taxon>
    </lineage>
</organism>
<dbReference type="Gene3D" id="3.90.550.10">
    <property type="entry name" value="Spore Coat Polysaccharide Biosynthesis Protein SpsA, Chain A"/>
    <property type="match status" value="1"/>
</dbReference>
<dbReference type="RefSeq" id="WP_144045793.1">
    <property type="nucleotide sequence ID" value="NZ_CP041614.1"/>
</dbReference>
<keyword evidence="1" id="KW-0808">Transferase</keyword>
<dbReference type="EC" id="2.7.7.81" evidence="1"/>
<dbReference type="EMBL" id="CP041614">
    <property type="protein sequence ID" value="QDO83416.1"/>
    <property type="molecule type" value="Genomic_DNA"/>
</dbReference>
<evidence type="ECO:0000313" key="2">
    <source>
        <dbReference type="Proteomes" id="UP000315947"/>
    </source>
</evidence>
<dbReference type="SUPFAM" id="SSF53448">
    <property type="entry name" value="Nucleotide-diphospho-sugar transferases"/>
    <property type="match status" value="1"/>
</dbReference>
<gene>
    <name evidence="1" type="primary">pseF</name>
    <name evidence="1" type="ORF">FM037_09485</name>
</gene>
<name>A0ABX5WX96_9GAMM</name>
<dbReference type="GO" id="GO:0016779">
    <property type="term" value="F:nucleotidyltransferase activity"/>
    <property type="evidence" value="ECO:0007669"/>
    <property type="project" value="UniProtKB-KW"/>
</dbReference>
<sequence>MNVAIIPARGGSKRIPQKNIKDFCGKPMLSYAIETALISGCFDEVVVSTDCPVTATLAEKCGAVVPFMRPASLSDDHTGTTDVIRHAIKQLRLLDYDVELVCCLYATTPLLQGKTLKRGLKLLTSDDSVDFVFSACHFSFPIQRALIENEFGGIEPFDPKSIGQRSQDLTPTYHDAGQFYWGRAEAFLDPTRSVFGSNGRMLLLPTHRVQDIDTIEDWYRAEILYQLLKVEESKGNHHNETA</sequence>
<accession>A0ABX5WX96</accession>
<dbReference type="InterPro" id="IPR029044">
    <property type="entry name" value="Nucleotide-diphossugar_trans"/>
</dbReference>
<keyword evidence="2" id="KW-1185">Reference proteome</keyword>
<dbReference type="NCBIfam" id="TIGR03584">
    <property type="entry name" value="PseF"/>
    <property type="match status" value="1"/>
</dbReference>
<dbReference type="InterPro" id="IPR003329">
    <property type="entry name" value="Cytidylyl_trans"/>
</dbReference>